<accession>A0A6N1NTH2</accession>
<dbReference type="EMBL" id="MF405918">
    <property type="protein sequence ID" value="QKU33922.1"/>
    <property type="molecule type" value="Genomic_DNA"/>
</dbReference>
<evidence type="ECO:0000313" key="1">
    <source>
        <dbReference type="EMBL" id="QKU33922.1"/>
    </source>
</evidence>
<protein>
    <submittedName>
        <fullName evidence="1">Uncharacterized protein</fullName>
    </submittedName>
</protein>
<organism evidence="1">
    <name type="scientific">Tupanvirus deep ocean</name>
    <dbReference type="NCBI Taxonomy" id="2126984"/>
    <lineage>
        <taxon>Viruses</taxon>
        <taxon>Varidnaviria</taxon>
        <taxon>Bamfordvirae</taxon>
        <taxon>Nucleocytoviricota</taxon>
        <taxon>Megaviricetes</taxon>
        <taxon>Imitervirales</taxon>
        <taxon>Mimiviridae</taxon>
        <taxon>Megamimivirinae</taxon>
        <taxon>Tupanvirus</taxon>
        <taxon>Tupanvirus altamarinense</taxon>
    </lineage>
</organism>
<proteinExistence type="predicted"/>
<name>A0A6N1NTH2_9VIRU</name>
<sequence length="546" mass="63787">MDITANVDKNTDNKNVEIFEDINSTNTDINLVNTVNNIFNVDNNVTNVYPTNVDINNTVPNIDTNDDINNSVVNTNTPTVNINTIIIDNPPKKMLYVNCLNIMTIDWPAIKLETFMEKHIKKNFDIVSIFDIGKMDLSVYELVIINATCLTSVITKMSDNLLFNKLCLLKNIKNIVILLHDLHDYSFSFAYNSKIIRKNRNSSIYGKKIPVLSVTLSKKIFKRFLENFNIKSLISIYDCPEFDYFNGYLTNIKNFYLINHGYSKDIFKPCSRSKKYDVLFYGCNNSVVYPLRTRLANLFRKSNIRFRTIDARENIYEKDLEEIINESWMCIACVSNYSYFVRKYLEISACNSIVIGDINNQGYRIIGTNMVFVDRKMSDQEILNKVNFYLTNKEIISALSFNKLKYIEKEDYESHAEKLANICESIINNNNNQYIFKKNTANPEYHKIMHDKKLIDIKFNIECKDVLSNISLNKGLYVFKITSRQINNFYVCDSDKKQLTRKETYVYDDDNKNTHYVSFYVDNETKISIPNTYVNNQFELYNIFSK</sequence>
<dbReference type="GeneID" id="80517223"/>
<reference evidence="1" key="2">
    <citation type="journal article" date="2018" name="Nat. Commun.">
        <title>Tailed giant Tupanvirus possesses the most complete translational apparatus of the known virosphere.</title>
        <authorList>
            <person name="Abrahao J."/>
            <person name="Silva L."/>
            <person name="Silva L.S."/>
            <person name="Khalil J.Y.B."/>
            <person name="Rodrigues R."/>
            <person name="Arantes T."/>
            <person name="Assis F."/>
            <person name="Boratto P."/>
            <person name="Andrade M."/>
            <person name="Kroon E.G."/>
            <person name="Ribeiro B."/>
            <person name="Bergier I."/>
            <person name="Seligmann H."/>
            <person name="Ghigo E."/>
            <person name="Colson P."/>
            <person name="Levasseur A."/>
            <person name="Kroemer G."/>
            <person name="Raoult D."/>
            <person name="La Scola B."/>
        </authorList>
    </citation>
    <scope>NUCLEOTIDE SEQUENCE [LARGE SCALE GENOMIC DNA]</scope>
    <source>
        <strain evidence="1">Deep ocean</strain>
    </source>
</reference>
<dbReference type="RefSeq" id="YP_010780532.1">
    <property type="nucleotide sequence ID" value="NC_075038.1"/>
</dbReference>
<reference evidence="1" key="1">
    <citation type="submission" date="2017-06" db="EMBL/GenBank/DDBJ databases">
        <authorList>
            <person name="Assis F.L."/>
            <person name="Abrahao J.S."/>
            <person name="Silva L."/>
            <person name="Khalil J.B."/>
            <person name="Rodrigues R."/>
            <person name="Silva L.S."/>
            <person name="Boratto P."/>
            <person name="Andrade M."/>
            <person name="Kroon E.G."/>
            <person name="Ribeiro B."/>
            <person name="Bergier I."/>
            <person name="Seligmann H."/>
            <person name="Ghigo E."/>
            <person name="Colson P."/>
            <person name="Levasseur A."/>
            <person name="Raoult D."/>
            <person name="Scola B.L."/>
        </authorList>
    </citation>
    <scope>NUCLEOTIDE SEQUENCE</scope>
    <source>
        <strain evidence="1">Deep ocean</strain>
    </source>
</reference>
<dbReference type="KEGG" id="vg:80517223"/>